<sequence>GANDSNASIEPFAQISKRASPTLRNALFLAAFGSFRREPMRSLYLKHKARGLHHNAILCVLGRKILRIGVALLKKRRVFDAK</sequence>
<protein>
    <recommendedName>
        <fullName evidence="3">IS110 family transposase</fullName>
    </recommendedName>
</protein>
<evidence type="ECO:0000313" key="1">
    <source>
        <dbReference type="EMBL" id="PIR45405.1"/>
    </source>
</evidence>
<evidence type="ECO:0000313" key="2">
    <source>
        <dbReference type="Proteomes" id="UP000230906"/>
    </source>
</evidence>
<name>A0A2H0RI00_9BACT</name>
<feature type="non-terminal residue" evidence="1">
    <location>
        <position position="1"/>
    </location>
</feature>
<proteinExistence type="predicted"/>
<feature type="non-terminal residue" evidence="1">
    <location>
        <position position="82"/>
    </location>
</feature>
<comment type="caution">
    <text evidence="1">The sequence shown here is derived from an EMBL/GenBank/DDBJ whole genome shotgun (WGS) entry which is preliminary data.</text>
</comment>
<evidence type="ECO:0008006" key="3">
    <source>
        <dbReference type="Google" id="ProtNLM"/>
    </source>
</evidence>
<gene>
    <name evidence="1" type="ORF">COV09_01610</name>
</gene>
<dbReference type="AlphaFoldDB" id="A0A2H0RI00"/>
<dbReference type="EMBL" id="PCYJ01000023">
    <property type="protein sequence ID" value="PIR45405.1"/>
    <property type="molecule type" value="Genomic_DNA"/>
</dbReference>
<reference evidence="1 2" key="1">
    <citation type="submission" date="2017-09" db="EMBL/GenBank/DDBJ databases">
        <title>Depth-based differentiation of microbial function through sediment-hosted aquifers and enrichment of novel symbionts in the deep terrestrial subsurface.</title>
        <authorList>
            <person name="Probst A.J."/>
            <person name="Ladd B."/>
            <person name="Jarett J.K."/>
            <person name="Geller-Mcgrath D.E."/>
            <person name="Sieber C.M."/>
            <person name="Emerson J.B."/>
            <person name="Anantharaman K."/>
            <person name="Thomas B.C."/>
            <person name="Malmstrom R."/>
            <person name="Stieglmeier M."/>
            <person name="Klingl A."/>
            <person name="Woyke T."/>
            <person name="Ryan C.M."/>
            <person name="Banfield J.F."/>
        </authorList>
    </citation>
    <scope>NUCLEOTIDE SEQUENCE [LARGE SCALE GENOMIC DNA]</scope>
    <source>
        <strain evidence="1">CG10_big_fil_rev_8_21_14_0_10_50_13</strain>
    </source>
</reference>
<organism evidence="1 2">
    <name type="scientific">Candidatus Vogelbacteria bacterium CG10_big_fil_rev_8_21_14_0_10_50_13</name>
    <dbReference type="NCBI Taxonomy" id="1975044"/>
    <lineage>
        <taxon>Bacteria</taxon>
        <taxon>Candidatus Vogeliibacteriota</taxon>
    </lineage>
</organism>
<accession>A0A2H0RI00</accession>
<dbReference type="Proteomes" id="UP000230906">
    <property type="component" value="Unassembled WGS sequence"/>
</dbReference>